<keyword evidence="1" id="KW-1133">Transmembrane helix</keyword>
<dbReference type="PANTHER" id="PTHR30273:SF2">
    <property type="entry name" value="PROTEIN FECR"/>
    <property type="match status" value="1"/>
</dbReference>
<name>A0A9D7XDW1_9BACT</name>
<feature type="transmembrane region" description="Helical" evidence="1">
    <location>
        <begin position="89"/>
        <end position="109"/>
    </location>
</feature>
<evidence type="ECO:0000256" key="1">
    <source>
        <dbReference type="SAM" id="Phobius"/>
    </source>
</evidence>
<proteinExistence type="predicted"/>
<dbReference type="PANTHER" id="PTHR30273">
    <property type="entry name" value="PERIPLASMIC SIGNAL SENSOR AND SIGMA FACTOR ACTIVATOR FECR-RELATED"/>
    <property type="match status" value="1"/>
</dbReference>
<keyword evidence="1" id="KW-0812">Transmembrane</keyword>
<dbReference type="InterPro" id="IPR006860">
    <property type="entry name" value="FecR"/>
</dbReference>
<dbReference type="Pfam" id="PF04773">
    <property type="entry name" value="FecR"/>
    <property type="match status" value="1"/>
</dbReference>
<comment type="caution">
    <text evidence="3">The sequence shown here is derived from an EMBL/GenBank/DDBJ whole genome shotgun (WGS) entry which is preliminary data.</text>
</comment>
<keyword evidence="1" id="KW-0472">Membrane</keyword>
<organism evidence="3 4">
    <name type="scientific">Candidatus Defluviibacterium haderslevense</name>
    <dbReference type="NCBI Taxonomy" id="2981993"/>
    <lineage>
        <taxon>Bacteria</taxon>
        <taxon>Pseudomonadati</taxon>
        <taxon>Bacteroidota</taxon>
        <taxon>Saprospiria</taxon>
        <taxon>Saprospirales</taxon>
        <taxon>Saprospiraceae</taxon>
        <taxon>Candidatus Defluviibacterium</taxon>
    </lineage>
</organism>
<feature type="domain" description="FecR protein" evidence="2">
    <location>
        <begin position="126"/>
        <end position="212"/>
    </location>
</feature>
<dbReference type="Gene3D" id="3.55.50.30">
    <property type="match status" value="1"/>
</dbReference>
<evidence type="ECO:0000313" key="4">
    <source>
        <dbReference type="Proteomes" id="UP000808349"/>
    </source>
</evidence>
<accession>A0A9D7XDW1</accession>
<dbReference type="Proteomes" id="UP000808349">
    <property type="component" value="Unassembled WGS sequence"/>
</dbReference>
<evidence type="ECO:0000313" key="3">
    <source>
        <dbReference type="EMBL" id="MBK9716966.1"/>
    </source>
</evidence>
<dbReference type="AlphaFoldDB" id="A0A9D7XDW1"/>
<evidence type="ECO:0000259" key="2">
    <source>
        <dbReference type="Pfam" id="PF04773"/>
    </source>
</evidence>
<dbReference type="GO" id="GO:0016989">
    <property type="term" value="F:sigma factor antagonist activity"/>
    <property type="evidence" value="ECO:0007669"/>
    <property type="project" value="TreeGrafter"/>
</dbReference>
<sequence length="334" mass="37502">MNALNYIHKRLSGALNSQEVEVFNAWLDADSRNRTIYEQQKRIWDQSANFGSDLNVDVDKALLLFKSKIATVDQVPKEAKKVSLFSNPFLRIAASILFIFGSVAIWYVMSDNVVTHDQLVQTDAIIKKLTLADNSQITLNEKSSLSYPESFPGRERRVALKGEAFFAIAKNPEKPFIISTESGEIKVLGTRFNVKETTNPSGIEVLVEEGRVSFQTKSKDAVHILSAGDKLILNNTTNQILIQHKSNMNDLVWFTHSLEYVNAKLGTVVSDLSKYFKVPIHLEQPCLEGLRFTSPMDLSKNQDVKRIVEILTESLNLKVIPSQTDTIILDGVCQ</sequence>
<reference evidence="3 4" key="1">
    <citation type="submission" date="2020-10" db="EMBL/GenBank/DDBJ databases">
        <title>Connecting structure to function with the recovery of over 1000 high-quality activated sludge metagenome-assembled genomes encoding full-length rRNA genes using long-read sequencing.</title>
        <authorList>
            <person name="Singleton C.M."/>
            <person name="Petriglieri F."/>
            <person name="Kristensen J.M."/>
            <person name="Kirkegaard R.H."/>
            <person name="Michaelsen T.Y."/>
            <person name="Andersen M.H."/>
            <person name="Karst S.M."/>
            <person name="Dueholm M.S."/>
            <person name="Nielsen P.H."/>
            <person name="Albertsen M."/>
        </authorList>
    </citation>
    <scope>NUCLEOTIDE SEQUENCE [LARGE SCALE GENOMIC DNA]</scope>
    <source>
        <strain evidence="3">Ribe_18-Q3-R11-54_BAT3C.373</strain>
    </source>
</reference>
<dbReference type="EMBL" id="JADKFW010000004">
    <property type="protein sequence ID" value="MBK9716966.1"/>
    <property type="molecule type" value="Genomic_DNA"/>
</dbReference>
<dbReference type="Gene3D" id="2.60.120.1440">
    <property type="match status" value="1"/>
</dbReference>
<dbReference type="PIRSF" id="PIRSF018266">
    <property type="entry name" value="FecR"/>
    <property type="match status" value="1"/>
</dbReference>
<dbReference type="InterPro" id="IPR012373">
    <property type="entry name" value="Ferrdict_sens_TM"/>
</dbReference>
<gene>
    <name evidence="3" type="ORF">IPO85_05530</name>
</gene>
<protein>
    <submittedName>
        <fullName evidence="3">FecR domain-containing protein</fullName>
    </submittedName>
</protein>